<evidence type="ECO:0000313" key="2">
    <source>
        <dbReference type="EMBL" id="KAL3319678.1"/>
    </source>
</evidence>
<sequence>MNVALPQRMQRRGERAYFMDEEEPIKSENFQRIVRVNGAETPMPKEPQKPVHLSKAEFPSLDTQQAKTSKKHKKTQKKKEEAPESNSTSKHVDPEAQSLAKVQYFVCPDFAERTEKLVNNLKCFFDDCGSTKSAFTTYTEISKQYLNGNLNAEAYLSLLKGLQDDIKVSGSEKWEKIRVEAIAESINLLPNVARQRSLLRTLKESVGNAPWFIQVADLLCICKTCKQVCLKHESKKHHQEAAHCN</sequence>
<name>A0ABD2QJS4_9PLAT</name>
<evidence type="ECO:0000313" key="3">
    <source>
        <dbReference type="Proteomes" id="UP001626550"/>
    </source>
</evidence>
<feature type="region of interest" description="Disordered" evidence="1">
    <location>
        <begin position="1"/>
        <end position="95"/>
    </location>
</feature>
<organism evidence="2 3">
    <name type="scientific">Cichlidogyrus casuarinus</name>
    <dbReference type="NCBI Taxonomy" id="1844966"/>
    <lineage>
        <taxon>Eukaryota</taxon>
        <taxon>Metazoa</taxon>
        <taxon>Spiralia</taxon>
        <taxon>Lophotrochozoa</taxon>
        <taxon>Platyhelminthes</taxon>
        <taxon>Monogenea</taxon>
        <taxon>Monopisthocotylea</taxon>
        <taxon>Dactylogyridea</taxon>
        <taxon>Ancyrocephalidae</taxon>
        <taxon>Cichlidogyrus</taxon>
    </lineage>
</organism>
<dbReference type="Proteomes" id="UP001626550">
    <property type="component" value="Unassembled WGS sequence"/>
</dbReference>
<proteinExistence type="predicted"/>
<feature type="compositionally biased region" description="Basic residues" evidence="1">
    <location>
        <begin position="68"/>
        <end position="77"/>
    </location>
</feature>
<protein>
    <recommendedName>
        <fullName evidence="4">C2H2-type domain-containing protein</fullName>
    </recommendedName>
</protein>
<evidence type="ECO:0000256" key="1">
    <source>
        <dbReference type="SAM" id="MobiDB-lite"/>
    </source>
</evidence>
<evidence type="ECO:0008006" key="4">
    <source>
        <dbReference type="Google" id="ProtNLM"/>
    </source>
</evidence>
<dbReference type="EMBL" id="JBJKFK010000111">
    <property type="protein sequence ID" value="KAL3319678.1"/>
    <property type="molecule type" value="Genomic_DNA"/>
</dbReference>
<reference evidence="2 3" key="1">
    <citation type="submission" date="2024-11" db="EMBL/GenBank/DDBJ databases">
        <title>Adaptive evolution of stress response genes in parasites aligns with host niche diversity.</title>
        <authorList>
            <person name="Hahn C."/>
            <person name="Resl P."/>
        </authorList>
    </citation>
    <scope>NUCLEOTIDE SEQUENCE [LARGE SCALE GENOMIC DNA]</scope>
    <source>
        <strain evidence="2">EGGRZ-B1_66</strain>
        <tissue evidence="2">Body</tissue>
    </source>
</reference>
<dbReference type="AlphaFoldDB" id="A0ABD2QJS4"/>
<keyword evidence="3" id="KW-1185">Reference proteome</keyword>
<accession>A0ABD2QJS4</accession>
<comment type="caution">
    <text evidence="2">The sequence shown here is derived from an EMBL/GenBank/DDBJ whole genome shotgun (WGS) entry which is preliminary data.</text>
</comment>
<gene>
    <name evidence="2" type="ORF">Ciccas_001646</name>
</gene>